<sequence length="52" mass="5740">MGLSRRQRHGTFSIDAGGMVLSQRRKHGTVSMPEAWHCLEAGGMALWTVLTN</sequence>
<evidence type="ECO:0000313" key="1">
    <source>
        <dbReference type="EMBL" id="RPB18428.1"/>
    </source>
</evidence>
<dbReference type="AlphaFoldDB" id="A0A3N4L9K8"/>
<reference evidence="1 2" key="1">
    <citation type="journal article" date="2018" name="Nat. Ecol. Evol.">
        <title>Pezizomycetes genomes reveal the molecular basis of ectomycorrhizal truffle lifestyle.</title>
        <authorList>
            <person name="Murat C."/>
            <person name="Payen T."/>
            <person name="Noel B."/>
            <person name="Kuo A."/>
            <person name="Morin E."/>
            <person name="Chen J."/>
            <person name="Kohler A."/>
            <person name="Krizsan K."/>
            <person name="Balestrini R."/>
            <person name="Da Silva C."/>
            <person name="Montanini B."/>
            <person name="Hainaut M."/>
            <person name="Levati E."/>
            <person name="Barry K.W."/>
            <person name="Belfiori B."/>
            <person name="Cichocki N."/>
            <person name="Clum A."/>
            <person name="Dockter R.B."/>
            <person name="Fauchery L."/>
            <person name="Guy J."/>
            <person name="Iotti M."/>
            <person name="Le Tacon F."/>
            <person name="Lindquist E.A."/>
            <person name="Lipzen A."/>
            <person name="Malagnac F."/>
            <person name="Mello A."/>
            <person name="Molinier V."/>
            <person name="Miyauchi S."/>
            <person name="Poulain J."/>
            <person name="Riccioni C."/>
            <person name="Rubini A."/>
            <person name="Sitrit Y."/>
            <person name="Splivallo R."/>
            <person name="Traeger S."/>
            <person name="Wang M."/>
            <person name="Zifcakova L."/>
            <person name="Wipf D."/>
            <person name="Zambonelli A."/>
            <person name="Paolocci F."/>
            <person name="Nowrousian M."/>
            <person name="Ottonello S."/>
            <person name="Baldrian P."/>
            <person name="Spatafora J.W."/>
            <person name="Henrissat B."/>
            <person name="Nagy L.G."/>
            <person name="Aury J.M."/>
            <person name="Wincker P."/>
            <person name="Grigoriev I.V."/>
            <person name="Bonfante P."/>
            <person name="Martin F.M."/>
        </authorList>
    </citation>
    <scope>NUCLEOTIDE SEQUENCE [LARGE SCALE GENOMIC DNA]</scope>
    <source>
        <strain evidence="1 2">ATCC MYA-4762</strain>
    </source>
</reference>
<dbReference type="EMBL" id="ML121631">
    <property type="protein sequence ID" value="RPB18428.1"/>
    <property type="molecule type" value="Genomic_DNA"/>
</dbReference>
<gene>
    <name evidence="1" type="ORF">L211DRAFT_843650</name>
</gene>
<keyword evidence="2" id="KW-1185">Reference proteome</keyword>
<organism evidence="1 2">
    <name type="scientific">Terfezia boudieri ATCC MYA-4762</name>
    <dbReference type="NCBI Taxonomy" id="1051890"/>
    <lineage>
        <taxon>Eukaryota</taxon>
        <taxon>Fungi</taxon>
        <taxon>Dikarya</taxon>
        <taxon>Ascomycota</taxon>
        <taxon>Pezizomycotina</taxon>
        <taxon>Pezizomycetes</taxon>
        <taxon>Pezizales</taxon>
        <taxon>Pezizaceae</taxon>
        <taxon>Terfezia</taxon>
    </lineage>
</organism>
<protein>
    <submittedName>
        <fullName evidence="1">Uncharacterized protein</fullName>
    </submittedName>
</protein>
<accession>A0A3N4L9K8</accession>
<name>A0A3N4L9K8_9PEZI</name>
<dbReference type="InParanoid" id="A0A3N4L9K8"/>
<evidence type="ECO:0000313" key="2">
    <source>
        <dbReference type="Proteomes" id="UP000267821"/>
    </source>
</evidence>
<dbReference type="Proteomes" id="UP000267821">
    <property type="component" value="Unassembled WGS sequence"/>
</dbReference>
<proteinExistence type="predicted"/>